<feature type="region of interest" description="Disordered" evidence="3">
    <location>
        <begin position="183"/>
        <end position="216"/>
    </location>
</feature>
<feature type="domain" description="HMG box" evidence="4">
    <location>
        <begin position="12"/>
        <end position="80"/>
    </location>
</feature>
<evidence type="ECO:0000313" key="6">
    <source>
        <dbReference type="EMBL" id="CAE4620077.1"/>
    </source>
</evidence>
<organism evidence="5">
    <name type="scientific">Ditylum brightwellii</name>
    <dbReference type="NCBI Taxonomy" id="49249"/>
    <lineage>
        <taxon>Eukaryota</taxon>
        <taxon>Sar</taxon>
        <taxon>Stramenopiles</taxon>
        <taxon>Ochrophyta</taxon>
        <taxon>Bacillariophyta</taxon>
        <taxon>Mediophyceae</taxon>
        <taxon>Lithodesmiophycidae</taxon>
        <taxon>Lithodesmiales</taxon>
        <taxon>Lithodesmiaceae</taxon>
        <taxon>Ditylum</taxon>
    </lineage>
</organism>
<dbReference type="SUPFAM" id="SSF47095">
    <property type="entry name" value="HMG-box"/>
    <property type="match status" value="3"/>
</dbReference>
<keyword evidence="1 2" id="KW-0238">DNA-binding</keyword>
<feature type="region of interest" description="Disordered" evidence="3">
    <location>
        <begin position="292"/>
        <end position="336"/>
    </location>
</feature>
<protein>
    <recommendedName>
        <fullName evidence="4">HMG box domain-containing protein</fullName>
    </recommendedName>
</protein>
<sequence length="396" mass="44986">MVKKSPRDPGAPKRNMSAYLLYQNAMRDQFKALNPGMTFGQLAKYTSAMYAEMPPAEKEAWMARAEADKARYLHELASYVPPPGYDAKGDALSATPGKSSSSRSKGEKDANAPKRNMSAYLLYQNAMRDQFKRENPGMTFGQLAKYTSHMYKNLTPEEKAMWDARAAQDKARYDAQIAAYVPPPGHDAHGNLLENHRPRKRNKRTPKDPGAPKRASGAYVFFTNEMRPQVMSEYPGIKFVEMGRVMGERWRALTPHEKKRYEDMAADDKVRFQMEMQQYQTGQVAHDHHIPQEHHMPPAEHHHMPPAEHHMPPEHHHIPQEHQHMPQEHHQEHASNYHAAPQAVAPGADQYAQHLDPQQMAAQQQVHAATSTYAAYDQHAYASSAPTDQHHAYHAA</sequence>
<dbReference type="SMART" id="SM00398">
    <property type="entry name" value="HMG"/>
    <property type="match status" value="3"/>
</dbReference>
<dbReference type="PANTHER" id="PTHR48112">
    <property type="entry name" value="HIGH MOBILITY GROUP PROTEIN DSP1"/>
    <property type="match status" value="1"/>
</dbReference>
<dbReference type="InterPro" id="IPR036910">
    <property type="entry name" value="HMG_box_dom_sf"/>
</dbReference>
<feature type="DNA-binding region" description="HMG box" evidence="2">
    <location>
        <begin position="12"/>
        <end position="80"/>
    </location>
</feature>
<dbReference type="Pfam" id="PF00505">
    <property type="entry name" value="HMG_box"/>
    <property type="match status" value="3"/>
</dbReference>
<dbReference type="AlphaFoldDB" id="A0A6S9E7K1"/>
<feature type="DNA-binding region" description="HMG box" evidence="2">
    <location>
        <begin position="113"/>
        <end position="181"/>
    </location>
</feature>
<dbReference type="Gene3D" id="1.10.30.10">
    <property type="entry name" value="High mobility group box domain"/>
    <property type="match status" value="3"/>
</dbReference>
<evidence type="ECO:0000313" key="5">
    <source>
        <dbReference type="EMBL" id="CAE4620075.1"/>
    </source>
</evidence>
<feature type="compositionally biased region" description="Basic and acidic residues" evidence="3">
    <location>
        <begin position="292"/>
        <end position="335"/>
    </location>
</feature>
<evidence type="ECO:0000256" key="3">
    <source>
        <dbReference type="SAM" id="MobiDB-lite"/>
    </source>
</evidence>
<dbReference type="GO" id="GO:0005634">
    <property type="term" value="C:nucleus"/>
    <property type="evidence" value="ECO:0007669"/>
    <property type="project" value="UniProtKB-UniRule"/>
</dbReference>
<evidence type="ECO:0000259" key="4">
    <source>
        <dbReference type="PROSITE" id="PS50118"/>
    </source>
</evidence>
<dbReference type="EMBL" id="HBNS01027548">
    <property type="protein sequence ID" value="CAE4620077.1"/>
    <property type="molecule type" value="Transcribed_RNA"/>
</dbReference>
<gene>
    <name evidence="5" type="ORF">DBRI00130_LOCUS21647</name>
    <name evidence="6" type="ORF">DBRI00130_LOCUS21648</name>
</gene>
<dbReference type="FunFam" id="1.10.30.10:FF:000073">
    <property type="entry name" value="High mobility group protein 1 homolog"/>
    <property type="match status" value="1"/>
</dbReference>
<feature type="domain" description="HMG box" evidence="4">
    <location>
        <begin position="212"/>
        <end position="280"/>
    </location>
</feature>
<dbReference type="GO" id="GO:0003677">
    <property type="term" value="F:DNA binding"/>
    <property type="evidence" value="ECO:0007669"/>
    <property type="project" value="UniProtKB-UniRule"/>
</dbReference>
<dbReference type="PANTHER" id="PTHR48112:SF15">
    <property type="entry name" value="HMG BOX DOMAIN-CONTAINING PROTEIN"/>
    <property type="match status" value="1"/>
</dbReference>
<accession>A0A6S9E7K1</accession>
<dbReference type="EMBL" id="HBNS01027547">
    <property type="protein sequence ID" value="CAE4620075.1"/>
    <property type="molecule type" value="Transcribed_RNA"/>
</dbReference>
<proteinExistence type="predicted"/>
<dbReference type="PROSITE" id="PS50118">
    <property type="entry name" value="HMG_BOX_2"/>
    <property type="match status" value="3"/>
</dbReference>
<feature type="DNA-binding region" description="HMG box" evidence="2">
    <location>
        <begin position="212"/>
        <end position="280"/>
    </location>
</feature>
<feature type="domain" description="HMG box" evidence="4">
    <location>
        <begin position="113"/>
        <end position="181"/>
    </location>
</feature>
<feature type="region of interest" description="Disordered" evidence="3">
    <location>
        <begin position="87"/>
        <end position="115"/>
    </location>
</feature>
<name>A0A6S9E7K1_9STRA</name>
<dbReference type="InterPro" id="IPR050342">
    <property type="entry name" value="HMGB"/>
</dbReference>
<reference evidence="5" key="1">
    <citation type="submission" date="2021-01" db="EMBL/GenBank/DDBJ databases">
        <authorList>
            <person name="Corre E."/>
            <person name="Pelletier E."/>
            <person name="Niang G."/>
            <person name="Scheremetjew M."/>
            <person name="Finn R."/>
            <person name="Kale V."/>
            <person name="Holt S."/>
            <person name="Cochrane G."/>
            <person name="Meng A."/>
            <person name="Brown T."/>
            <person name="Cohen L."/>
        </authorList>
    </citation>
    <scope>NUCLEOTIDE SEQUENCE</scope>
    <source>
        <strain evidence="5">GSO104</strain>
    </source>
</reference>
<keyword evidence="2" id="KW-0539">Nucleus</keyword>
<dbReference type="InterPro" id="IPR009071">
    <property type="entry name" value="HMG_box_dom"/>
</dbReference>
<evidence type="ECO:0000256" key="1">
    <source>
        <dbReference type="ARBA" id="ARBA00023125"/>
    </source>
</evidence>
<evidence type="ECO:0000256" key="2">
    <source>
        <dbReference type="PROSITE-ProRule" id="PRU00267"/>
    </source>
</evidence>